<name>A0ABD0V5G4_DENTH</name>
<gene>
    <name evidence="2" type="ORF">M5K25_012958</name>
</gene>
<feature type="region of interest" description="Disordered" evidence="1">
    <location>
        <begin position="1"/>
        <end position="67"/>
    </location>
</feature>
<comment type="caution">
    <text evidence="2">The sequence shown here is derived from an EMBL/GenBank/DDBJ whole genome shotgun (WGS) entry which is preliminary data.</text>
</comment>
<reference evidence="2 3" key="1">
    <citation type="journal article" date="2024" name="Plant Biotechnol. J.">
        <title>Dendrobium thyrsiflorum genome and its molecular insights into genes involved in important horticultural traits.</title>
        <authorList>
            <person name="Chen B."/>
            <person name="Wang J.Y."/>
            <person name="Zheng P.J."/>
            <person name="Li K.L."/>
            <person name="Liang Y.M."/>
            <person name="Chen X.F."/>
            <person name="Zhang C."/>
            <person name="Zhao X."/>
            <person name="He X."/>
            <person name="Zhang G.Q."/>
            <person name="Liu Z.J."/>
            <person name="Xu Q."/>
        </authorList>
    </citation>
    <scope>NUCLEOTIDE SEQUENCE [LARGE SCALE GENOMIC DNA]</scope>
    <source>
        <strain evidence="2">GZMU011</strain>
    </source>
</reference>
<dbReference type="EMBL" id="JANQDX010000010">
    <property type="protein sequence ID" value="KAL0917857.1"/>
    <property type="molecule type" value="Genomic_DNA"/>
</dbReference>
<protein>
    <submittedName>
        <fullName evidence="2">Uncharacterized protein</fullName>
    </submittedName>
</protein>
<proteinExistence type="predicted"/>
<evidence type="ECO:0000256" key="1">
    <source>
        <dbReference type="SAM" id="MobiDB-lite"/>
    </source>
</evidence>
<accession>A0ABD0V5G4</accession>
<keyword evidence="3" id="KW-1185">Reference proteome</keyword>
<organism evidence="2 3">
    <name type="scientific">Dendrobium thyrsiflorum</name>
    <name type="common">Pinecone-like raceme dendrobium</name>
    <name type="synonym">Orchid</name>
    <dbReference type="NCBI Taxonomy" id="117978"/>
    <lineage>
        <taxon>Eukaryota</taxon>
        <taxon>Viridiplantae</taxon>
        <taxon>Streptophyta</taxon>
        <taxon>Embryophyta</taxon>
        <taxon>Tracheophyta</taxon>
        <taxon>Spermatophyta</taxon>
        <taxon>Magnoliopsida</taxon>
        <taxon>Liliopsida</taxon>
        <taxon>Asparagales</taxon>
        <taxon>Orchidaceae</taxon>
        <taxon>Epidendroideae</taxon>
        <taxon>Malaxideae</taxon>
        <taxon>Dendrobiinae</taxon>
        <taxon>Dendrobium</taxon>
    </lineage>
</organism>
<feature type="compositionally biased region" description="Basic residues" evidence="1">
    <location>
        <begin position="1"/>
        <end position="10"/>
    </location>
</feature>
<evidence type="ECO:0000313" key="3">
    <source>
        <dbReference type="Proteomes" id="UP001552299"/>
    </source>
</evidence>
<evidence type="ECO:0000313" key="2">
    <source>
        <dbReference type="EMBL" id="KAL0917857.1"/>
    </source>
</evidence>
<sequence>MHVFFKRGGKGTRCGAYDEADKTPFSGPSRPSTKKFHPPRYEAYYEPDPLSTSRRSRQGSGTCPLTGGFAAKWHRRINGYDPGPYEPSDSPPNGVTILRRTSNPGLQGTLGRSNPWLPTRILLSVSAFLKVWGDVSDSDY</sequence>
<dbReference type="AlphaFoldDB" id="A0ABD0V5G4"/>
<dbReference type="Proteomes" id="UP001552299">
    <property type="component" value="Unassembled WGS sequence"/>
</dbReference>
<feature type="compositionally biased region" description="Polar residues" evidence="1">
    <location>
        <begin position="99"/>
        <end position="111"/>
    </location>
</feature>
<feature type="region of interest" description="Disordered" evidence="1">
    <location>
        <begin position="80"/>
        <end position="111"/>
    </location>
</feature>